<feature type="compositionally biased region" description="Basic and acidic residues" evidence="1">
    <location>
        <begin position="40"/>
        <end position="75"/>
    </location>
</feature>
<feature type="transmembrane region" description="Helical" evidence="2">
    <location>
        <begin position="245"/>
        <end position="265"/>
    </location>
</feature>
<proteinExistence type="predicted"/>
<evidence type="ECO:0000313" key="3">
    <source>
        <dbReference type="EMBL" id="MFC5996184.1"/>
    </source>
</evidence>
<protein>
    <recommendedName>
        <fullName evidence="5">DUF485 domain-containing protein</fullName>
    </recommendedName>
</protein>
<keyword evidence="4" id="KW-1185">Reference proteome</keyword>
<dbReference type="EMBL" id="JBHSQW010000035">
    <property type="protein sequence ID" value="MFC5996184.1"/>
    <property type="molecule type" value="Genomic_DNA"/>
</dbReference>
<evidence type="ECO:0008006" key="5">
    <source>
        <dbReference type="Google" id="ProtNLM"/>
    </source>
</evidence>
<evidence type="ECO:0000313" key="4">
    <source>
        <dbReference type="Proteomes" id="UP001596302"/>
    </source>
</evidence>
<feature type="transmembrane region" description="Helical" evidence="2">
    <location>
        <begin position="210"/>
        <end position="233"/>
    </location>
</feature>
<sequence length="282" mass="30412">MSTDTDGAVPSVSSGAGHHPAGQRPGPAARPLTLVSAAADRLDPAERDPAEQDPAEHDLAEQDPAERDPAERDLAEQDPAEQDVSPSEPTSGPLWLQAEIRRRMEANRSTGGGRHARREGVDRPGIEDYLGRDEEPGAATSRPAPPADPDRPTADLTDRHDPAVPARVRVVLSERKASVARSVRTVVDVQELTPVGDLLRTNLIGNQLNAALRVAAVAGVVLAVLPVTFAVFPELGRMSVLGFRLPWLLLGLLVYPFLLGLGWWYTRSAEKVEQEFADHVQD</sequence>
<evidence type="ECO:0000256" key="2">
    <source>
        <dbReference type="SAM" id="Phobius"/>
    </source>
</evidence>
<comment type="caution">
    <text evidence="3">The sequence shown here is derived from an EMBL/GenBank/DDBJ whole genome shotgun (WGS) entry which is preliminary data.</text>
</comment>
<dbReference type="Proteomes" id="UP001596302">
    <property type="component" value="Unassembled WGS sequence"/>
</dbReference>
<name>A0ABW1J697_9PSEU</name>
<gene>
    <name evidence="3" type="ORF">ACFQE5_18425</name>
</gene>
<feature type="compositionally biased region" description="Basic and acidic residues" evidence="1">
    <location>
        <begin position="118"/>
        <end position="135"/>
    </location>
</feature>
<accession>A0ABW1J697</accession>
<dbReference type="RefSeq" id="WP_379586683.1">
    <property type="nucleotide sequence ID" value="NZ_JBHSQW010000035.1"/>
</dbReference>
<feature type="compositionally biased region" description="Low complexity" evidence="1">
    <location>
        <begin position="15"/>
        <end position="31"/>
    </location>
</feature>
<keyword evidence="2" id="KW-1133">Transmembrane helix</keyword>
<organism evidence="3 4">
    <name type="scientific">Pseudonocardia hispaniensis</name>
    <dbReference type="NCBI Taxonomy" id="904933"/>
    <lineage>
        <taxon>Bacteria</taxon>
        <taxon>Bacillati</taxon>
        <taxon>Actinomycetota</taxon>
        <taxon>Actinomycetes</taxon>
        <taxon>Pseudonocardiales</taxon>
        <taxon>Pseudonocardiaceae</taxon>
        <taxon>Pseudonocardia</taxon>
    </lineage>
</organism>
<feature type="compositionally biased region" description="Basic and acidic residues" evidence="1">
    <location>
        <begin position="148"/>
        <end position="162"/>
    </location>
</feature>
<feature type="region of interest" description="Disordered" evidence="1">
    <location>
        <begin position="1"/>
        <end position="162"/>
    </location>
</feature>
<evidence type="ECO:0000256" key="1">
    <source>
        <dbReference type="SAM" id="MobiDB-lite"/>
    </source>
</evidence>
<keyword evidence="2" id="KW-0812">Transmembrane</keyword>
<keyword evidence="2" id="KW-0472">Membrane</keyword>
<reference evidence="4" key="1">
    <citation type="journal article" date="2019" name="Int. J. Syst. Evol. Microbiol.">
        <title>The Global Catalogue of Microorganisms (GCM) 10K type strain sequencing project: providing services to taxonomists for standard genome sequencing and annotation.</title>
        <authorList>
            <consortium name="The Broad Institute Genomics Platform"/>
            <consortium name="The Broad Institute Genome Sequencing Center for Infectious Disease"/>
            <person name="Wu L."/>
            <person name="Ma J."/>
        </authorList>
    </citation>
    <scope>NUCLEOTIDE SEQUENCE [LARGE SCALE GENOMIC DNA]</scope>
    <source>
        <strain evidence="4">CCM 8391</strain>
    </source>
</reference>